<keyword evidence="2" id="KW-0238">DNA-binding</keyword>
<keyword evidence="1" id="KW-0805">Transcription regulation</keyword>
<dbReference type="InterPro" id="IPR039420">
    <property type="entry name" value="WalR-like"/>
</dbReference>
<dbReference type="SUPFAM" id="SSF46894">
    <property type="entry name" value="C-terminal effector domain of the bipartite response regulators"/>
    <property type="match status" value="1"/>
</dbReference>
<evidence type="ECO:0000256" key="3">
    <source>
        <dbReference type="ARBA" id="ARBA00023163"/>
    </source>
</evidence>
<dbReference type="RefSeq" id="WP_168005358.1">
    <property type="nucleotide sequence ID" value="NZ_JAATHJ010000006.1"/>
</dbReference>
<keyword evidence="3" id="KW-0804">Transcription</keyword>
<dbReference type="PROSITE" id="PS50043">
    <property type="entry name" value="HTH_LUXR_2"/>
    <property type="match status" value="1"/>
</dbReference>
<dbReference type="InterPro" id="IPR036388">
    <property type="entry name" value="WH-like_DNA-bd_sf"/>
</dbReference>
<gene>
    <name evidence="5" type="ORF">HCN83_05585</name>
</gene>
<name>A0A969TSY0_9BACI</name>
<dbReference type="SMART" id="SM00421">
    <property type="entry name" value="HTH_LUXR"/>
    <property type="match status" value="1"/>
</dbReference>
<evidence type="ECO:0000256" key="2">
    <source>
        <dbReference type="ARBA" id="ARBA00023125"/>
    </source>
</evidence>
<dbReference type="PROSITE" id="PS00622">
    <property type="entry name" value="HTH_LUXR_1"/>
    <property type="match status" value="1"/>
</dbReference>
<feature type="domain" description="HTH luxR-type" evidence="4">
    <location>
        <begin position="161"/>
        <end position="226"/>
    </location>
</feature>
<organism evidence="5 6">
    <name type="scientific">Alkalicoccus luteus</name>
    <dbReference type="NCBI Taxonomy" id="1237094"/>
    <lineage>
        <taxon>Bacteria</taxon>
        <taxon>Bacillati</taxon>
        <taxon>Bacillota</taxon>
        <taxon>Bacilli</taxon>
        <taxon>Bacillales</taxon>
        <taxon>Bacillaceae</taxon>
        <taxon>Alkalicoccus</taxon>
    </lineage>
</organism>
<dbReference type="Proteomes" id="UP000752012">
    <property type="component" value="Unassembled WGS sequence"/>
</dbReference>
<dbReference type="Gene3D" id="1.10.10.10">
    <property type="entry name" value="Winged helix-like DNA-binding domain superfamily/Winged helix DNA-binding domain"/>
    <property type="match status" value="1"/>
</dbReference>
<evidence type="ECO:0000259" key="4">
    <source>
        <dbReference type="PROSITE" id="PS50043"/>
    </source>
</evidence>
<comment type="caution">
    <text evidence="5">The sequence shown here is derived from an EMBL/GenBank/DDBJ whole genome shotgun (WGS) entry which is preliminary data.</text>
</comment>
<accession>A0A969TSY0</accession>
<dbReference type="CDD" id="cd06170">
    <property type="entry name" value="LuxR_C_like"/>
    <property type="match status" value="1"/>
</dbReference>
<evidence type="ECO:0000313" key="6">
    <source>
        <dbReference type="Proteomes" id="UP000752012"/>
    </source>
</evidence>
<sequence length="232" mass="26345">MQQSYTPTHTAANGQVLVIDHDRYLTGNSEKRLQETLPGERVIVEQGDVQSFDDASHVFLLIESLTSETTDWIDDVLERAGDAKVLLVTVGRPSSSLIPYLSNHLSGLLSVHSFYTYGKTIISTVDEFGCYLEQGMHDDLVRHLHEQKLRDRPIKRLVLRQEDVQYQLTKNERAVLQHILDGHNNRKIAELMYLAPSTVSTVISHLLKKLGANDRTDAMVRIIRNGWVDAMR</sequence>
<dbReference type="InterPro" id="IPR000792">
    <property type="entry name" value="Tscrpt_reg_LuxR_C"/>
</dbReference>
<evidence type="ECO:0000313" key="5">
    <source>
        <dbReference type="EMBL" id="NJP37058.1"/>
    </source>
</evidence>
<proteinExistence type="predicted"/>
<protein>
    <submittedName>
        <fullName evidence="5">Response regulator transcription factor</fullName>
    </submittedName>
</protein>
<dbReference type="GO" id="GO:0006355">
    <property type="term" value="P:regulation of DNA-templated transcription"/>
    <property type="evidence" value="ECO:0007669"/>
    <property type="project" value="InterPro"/>
</dbReference>
<keyword evidence="6" id="KW-1185">Reference proteome</keyword>
<dbReference type="AlphaFoldDB" id="A0A969TSY0"/>
<dbReference type="GO" id="GO:0003677">
    <property type="term" value="F:DNA binding"/>
    <property type="evidence" value="ECO:0007669"/>
    <property type="project" value="UniProtKB-KW"/>
</dbReference>
<dbReference type="EMBL" id="JAATHJ010000006">
    <property type="protein sequence ID" value="NJP37058.1"/>
    <property type="molecule type" value="Genomic_DNA"/>
</dbReference>
<dbReference type="PANTHER" id="PTHR43214:SF24">
    <property type="entry name" value="TRANSCRIPTIONAL REGULATORY PROTEIN NARL-RELATED"/>
    <property type="match status" value="1"/>
</dbReference>
<dbReference type="PANTHER" id="PTHR43214">
    <property type="entry name" value="TWO-COMPONENT RESPONSE REGULATOR"/>
    <property type="match status" value="1"/>
</dbReference>
<reference evidence="5 6" key="1">
    <citation type="submission" date="2020-03" db="EMBL/GenBank/DDBJ databases">
        <title>Assessment of the enzymatic potential of alkaline-tolerant lipase obtained from Bacillus luteus H11 (technogenic soil) for the bioremediation of saline soils contaminated with petroleum substances.</title>
        <authorList>
            <person name="Kalwasinska A."/>
        </authorList>
    </citation>
    <scope>NUCLEOTIDE SEQUENCE [LARGE SCALE GENOMIC DNA]</scope>
    <source>
        <strain evidence="5 6">H11</strain>
    </source>
</reference>
<evidence type="ECO:0000256" key="1">
    <source>
        <dbReference type="ARBA" id="ARBA00023015"/>
    </source>
</evidence>
<dbReference type="InterPro" id="IPR016032">
    <property type="entry name" value="Sig_transdc_resp-reg_C-effctor"/>
</dbReference>
<dbReference type="Pfam" id="PF00196">
    <property type="entry name" value="GerE"/>
    <property type="match status" value="1"/>
</dbReference>
<dbReference type="PRINTS" id="PR00038">
    <property type="entry name" value="HTHLUXR"/>
</dbReference>